<dbReference type="InterPro" id="IPR013325">
    <property type="entry name" value="RNA_pol_sigma_r2"/>
</dbReference>
<feature type="domain" description="RNA polymerase sigma-70 region 2" evidence="6">
    <location>
        <begin position="34"/>
        <end position="100"/>
    </location>
</feature>
<dbReference type="InterPro" id="IPR036388">
    <property type="entry name" value="WH-like_DNA-bd_sf"/>
</dbReference>
<feature type="domain" description="RNA polymerase sigma factor 70 region 4 type 2" evidence="7">
    <location>
        <begin position="126"/>
        <end position="177"/>
    </location>
</feature>
<dbReference type="SUPFAM" id="SSF88659">
    <property type="entry name" value="Sigma3 and sigma4 domains of RNA polymerase sigma factors"/>
    <property type="match status" value="1"/>
</dbReference>
<dbReference type="InterPro" id="IPR007627">
    <property type="entry name" value="RNA_pol_sigma70_r2"/>
</dbReference>
<keyword evidence="2" id="KW-0805">Transcription regulation</keyword>
<dbReference type="EMBL" id="CP036261">
    <property type="protein sequence ID" value="QDS87418.1"/>
    <property type="molecule type" value="Genomic_DNA"/>
</dbReference>
<dbReference type="PANTHER" id="PTHR43133">
    <property type="entry name" value="RNA POLYMERASE ECF-TYPE SIGMA FACTO"/>
    <property type="match status" value="1"/>
</dbReference>
<gene>
    <name evidence="8" type="primary">sigE_2</name>
    <name evidence="8" type="ORF">EC9_15960</name>
</gene>
<dbReference type="Pfam" id="PF08281">
    <property type="entry name" value="Sigma70_r4_2"/>
    <property type="match status" value="1"/>
</dbReference>
<organism evidence="8 9">
    <name type="scientific">Rosistilla ulvae</name>
    <dbReference type="NCBI Taxonomy" id="1930277"/>
    <lineage>
        <taxon>Bacteria</taxon>
        <taxon>Pseudomonadati</taxon>
        <taxon>Planctomycetota</taxon>
        <taxon>Planctomycetia</taxon>
        <taxon>Pirellulales</taxon>
        <taxon>Pirellulaceae</taxon>
        <taxon>Rosistilla</taxon>
    </lineage>
</organism>
<evidence type="ECO:0000256" key="4">
    <source>
        <dbReference type="ARBA" id="ARBA00023125"/>
    </source>
</evidence>
<dbReference type="SUPFAM" id="SSF88946">
    <property type="entry name" value="Sigma2 domain of RNA polymerase sigma factors"/>
    <property type="match status" value="1"/>
</dbReference>
<dbReference type="Pfam" id="PF04542">
    <property type="entry name" value="Sigma70_r2"/>
    <property type="match status" value="1"/>
</dbReference>
<dbReference type="GO" id="GO:0003677">
    <property type="term" value="F:DNA binding"/>
    <property type="evidence" value="ECO:0007669"/>
    <property type="project" value="UniProtKB-KW"/>
</dbReference>
<keyword evidence="4" id="KW-0238">DNA-binding</keyword>
<evidence type="ECO:0000256" key="2">
    <source>
        <dbReference type="ARBA" id="ARBA00023015"/>
    </source>
</evidence>
<dbReference type="Gene3D" id="1.10.10.10">
    <property type="entry name" value="Winged helix-like DNA-binding domain superfamily/Winged helix DNA-binding domain"/>
    <property type="match status" value="1"/>
</dbReference>
<dbReference type="KEGG" id="ruv:EC9_15960"/>
<proteinExistence type="inferred from homology"/>
<keyword evidence="5" id="KW-0804">Transcription</keyword>
<protein>
    <submittedName>
        <fullName evidence="8">ECF RNA polymerase sigma factor SigE</fullName>
    </submittedName>
</protein>
<keyword evidence="3" id="KW-0731">Sigma factor</keyword>
<evidence type="ECO:0000313" key="8">
    <source>
        <dbReference type="EMBL" id="QDS87418.1"/>
    </source>
</evidence>
<dbReference type="AlphaFoldDB" id="A0A517LXR4"/>
<sequence>MHGSMSDIDPISEQVRECADRIAESGAAALSGLYDLTSGRLVRFAATITRNQHDAEDAVQSALVKVADNPRTLRGAERPWPYLLQMVRNESLLILRRKKRWRFATGILDLLTRCPVDELEQEETYRMVWTAMRRLPPKQSEVVALKIWENFTFAQIGEVLMISPATAASRYRYGIAKLEIELRGDEVEERR</sequence>
<dbReference type="Gene3D" id="1.10.1740.10">
    <property type="match status" value="1"/>
</dbReference>
<dbReference type="PANTHER" id="PTHR43133:SF8">
    <property type="entry name" value="RNA POLYMERASE SIGMA FACTOR HI_1459-RELATED"/>
    <property type="match status" value="1"/>
</dbReference>
<evidence type="ECO:0000256" key="3">
    <source>
        <dbReference type="ARBA" id="ARBA00023082"/>
    </source>
</evidence>
<dbReference type="InterPro" id="IPR013324">
    <property type="entry name" value="RNA_pol_sigma_r3/r4-like"/>
</dbReference>
<dbReference type="GO" id="GO:0006352">
    <property type="term" value="P:DNA-templated transcription initiation"/>
    <property type="evidence" value="ECO:0007669"/>
    <property type="project" value="InterPro"/>
</dbReference>
<dbReference type="InterPro" id="IPR039425">
    <property type="entry name" value="RNA_pol_sigma-70-like"/>
</dbReference>
<evidence type="ECO:0000313" key="9">
    <source>
        <dbReference type="Proteomes" id="UP000319557"/>
    </source>
</evidence>
<dbReference type="GO" id="GO:0016987">
    <property type="term" value="F:sigma factor activity"/>
    <property type="evidence" value="ECO:0007669"/>
    <property type="project" value="UniProtKB-KW"/>
</dbReference>
<dbReference type="InterPro" id="IPR014284">
    <property type="entry name" value="RNA_pol_sigma-70_dom"/>
</dbReference>
<dbReference type="NCBIfam" id="TIGR02937">
    <property type="entry name" value="sigma70-ECF"/>
    <property type="match status" value="1"/>
</dbReference>
<dbReference type="InterPro" id="IPR013249">
    <property type="entry name" value="RNA_pol_sigma70_r4_t2"/>
</dbReference>
<evidence type="ECO:0000259" key="7">
    <source>
        <dbReference type="Pfam" id="PF08281"/>
    </source>
</evidence>
<dbReference type="Proteomes" id="UP000319557">
    <property type="component" value="Chromosome"/>
</dbReference>
<comment type="similarity">
    <text evidence="1">Belongs to the sigma-70 factor family. ECF subfamily.</text>
</comment>
<name>A0A517LXR4_9BACT</name>
<evidence type="ECO:0000256" key="5">
    <source>
        <dbReference type="ARBA" id="ARBA00023163"/>
    </source>
</evidence>
<accession>A0A517LXR4</accession>
<evidence type="ECO:0000259" key="6">
    <source>
        <dbReference type="Pfam" id="PF04542"/>
    </source>
</evidence>
<keyword evidence="9" id="KW-1185">Reference proteome</keyword>
<reference evidence="8 9" key="1">
    <citation type="submission" date="2019-02" db="EMBL/GenBank/DDBJ databases">
        <title>Deep-cultivation of Planctomycetes and their phenomic and genomic characterization uncovers novel biology.</title>
        <authorList>
            <person name="Wiegand S."/>
            <person name="Jogler M."/>
            <person name="Boedeker C."/>
            <person name="Pinto D."/>
            <person name="Vollmers J."/>
            <person name="Rivas-Marin E."/>
            <person name="Kohn T."/>
            <person name="Peeters S.H."/>
            <person name="Heuer A."/>
            <person name="Rast P."/>
            <person name="Oberbeckmann S."/>
            <person name="Bunk B."/>
            <person name="Jeske O."/>
            <person name="Meyerdierks A."/>
            <person name="Storesund J.E."/>
            <person name="Kallscheuer N."/>
            <person name="Luecker S."/>
            <person name="Lage O.M."/>
            <person name="Pohl T."/>
            <person name="Merkel B.J."/>
            <person name="Hornburger P."/>
            <person name="Mueller R.-W."/>
            <person name="Bruemmer F."/>
            <person name="Labrenz M."/>
            <person name="Spormann A.M."/>
            <person name="Op den Camp H."/>
            <person name="Overmann J."/>
            <person name="Amann R."/>
            <person name="Jetten M.S.M."/>
            <person name="Mascher T."/>
            <person name="Medema M.H."/>
            <person name="Devos D.P."/>
            <person name="Kaster A.-K."/>
            <person name="Ovreas L."/>
            <person name="Rohde M."/>
            <person name="Galperin M.Y."/>
            <person name="Jogler C."/>
        </authorList>
    </citation>
    <scope>NUCLEOTIDE SEQUENCE [LARGE SCALE GENOMIC DNA]</scope>
    <source>
        <strain evidence="8 9">EC9</strain>
    </source>
</reference>
<evidence type="ECO:0000256" key="1">
    <source>
        <dbReference type="ARBA" id="ARBA00010641"/>
    </source>
</evidence>